<evidence type="ECO:0000256" key="2">
    <source>
        <dbReference type="SAM" id="SignalP"/>
    </source>
</evidence>
<organism evidence="3 4">
    <name type="scientific">Drosophila kikkawai</name>
    <name type="common">Fruit fly</name>
    <dbReference type="NCBI Taxonomy" id="30033"/>
    <lineage>
        <taxon>Eukaryota</taxon>
        <taxon>Metazoa</taxon>
        <taxon>Ecdysozoa</taxon>
        <taxon>Arthropoda</taxon>
        <taxon>Hexapoda</taxon>
        <taxon>Insecta</taxon>
        <taxon>Pterygota</taxon>
        <taxon>Neoptera</taxon>
        <taxon>Endopterygota</taxon>
        <taxon>Diptera</taxon>
        <taxon>Brachycera</taxon>
        <taxon>Muscomorpha</taxon>
        <taxon>Ephydroidea</taxon>
        <taxon>Drosophilidae</taxon>
        <taxon>Drosophila</taxon>
        <taxon>Sophophora</taxon>
    </lineage>
</organism>
<dbReference type="GeneID" id="108077599"/>
<feature type="compositionally biased region" description="Basic and acidic residues" evidence="1">
    <location>
        <begin position="124"/>
        <end position="142"/>
    </location>
</feature>
<keyword evidence="2" id="KW-0732">Signal</keyword>
<keyword evidence="3" id="KW-1185">Reference proteome</keyword>
<dbReference type="AlphaFoldDB" id="A0A6P4IC53"/>
<proteinExistence type="predicted"/>
<dbReference type="RefSeq" id="XP_017026482.2">
    <property type="nucleotide sequence ID" value="XM_017170993.2"/>
</dbReference>
<evidence type="ECO:0000313" key="4">
    <source>
        <dbReference type="RefSeq" id="XP_017026482.2"/>
    </source>
</evidence>
<gene>
    <name evidence="4" type="primary">LOC108077599</name>
</gene>
<evidence type="ECO:0000313" key="3">
    <source>
        <dbReference type="Proteomes" id="UP001652661"/>
    </source>
</evidence>
<accession>A0A6P4IC53</accession>
<dbReference type="Proteomes" id="UP001652661">
    <property type="component" value="Chromosome 3R"/>
</dbReference>
<evidence type="ECO:0000256" key="1">
    <source>
        <dbReference type="SAM" id="MobiDB-lite"/>
    </source>
</evidence>
<reference evidence="4" key="1">
    <citation type="submission" date="2025-08" db="UniProtKB">
        <authorList>
            <consortium name="RefSeq"/>
        </authorList>
    </citation>
    <scope>IDENTIFICATION</scope>
    <source>
        <strain evidence="4">14028-0561.14</strain>
        <tissue evidence="4">Whole fly</tissue>
    </source>
</reference>
<feature type="signal peptide" evidence="2">
    <location>
        <begin position="1"/>
        <end position="20"/>
    </location>
</feature>
<name>A0A6P4IC53_DROKI</name>
<protein>
    <submittedName>
        <fullName evidence="4">Uncharacterized protein</fullName>
    </submittedName>
</protein>
<feature type="chain" id="PRO_5046292693" evidence="2">
    <location>
        <begin position="21"/>
        <end position="163"/>
    </location>
</feature>
<feature type="region of interest" description="Disordered" evidence="1">
    <location>
        <begin position="96"/>
        <end position="142"/>
    </location>
</feature>
<sequence length="163" mass="17527">MNYIFIISCLLGLFFAVIEARCLPSSGNMWWQKKPPADGITSCNAPSLLHSVATLSATAGAAPKTATAAIKKGALAAPALPAATLANDVYQCAASRPANKASTCSNQPPKPRPESKPESSYPEWECRQGMKQHELPKPEVPKRQAVTLTTSEMEAVKLRWGEY</sequence>
<dbReference type="OrthoDB" id="7872147at2759"/>